<comment type="caution">
    <text evidence="2">The sequence shown here is derived from an EMBL/GenBank/DDBJ whole genome shotgun (WGS) entry which is preliminary data.</text>
</comment>
<feature type="region of interest" description="Disordered" evidence="1">
    <location>
        <begin position="196"/>
        <end position="247"/>
    </location>
</feature>
<dbReference type="OrthoDB" id="263199at2759"/>
<dbReference type="Proteomes" id="UP000192257">
    <property type="component" value="Unassembled WGS sequence"/>
</dbReference>
<evidence type="ECO:0000256" key="1">
    <source>
        <dbReference type="SAM" id="MobiDB-lite"/>
    </source>
</evidence>
<evidence type="ECO:0000313" key="3">
    <source>
        <dbReference type="Proteomes" id="UP000192257"/>
    </source>
</evidence>
<protein>
    <submittedName>
        <fullName evidence="2">Uncharacterized protein</fullName>
    </submittedName>
</protein>
<accession>A0A1X0NND0</accession>
<gene>
    <name evidence="2" type="ORF">TM35_000301510</name>
</gene>
<dbReference type="VEuPathDB" id="TriTrypDB:TM35_000301510"/>
<dbReference type="EMBL" id="NBCO01000030">
    <property type="protein sequence ID" value="ORC86111.1"/>
    <property type="molecule type" value="Genomic_DNA"/>
</dbReference>
<dbReference type="AlphaFoldDB" id="A0A1X0NND0"/>
<dbReference type="RefSeq" id="XP_028880177.1">
    <property type="nucleotide sequence ID" value="XM_029028474.1"/>
</dbReference>
<evidence type="ECO:0000313" key="2">
    <source>
        <dbReference type="EMBL" id="ORC86111.1"/>
    </source>
</evidence>
<feature type="compositionally biased region" description="Low complexity" evidence="1">
    <location>
        <begin position="217"/>
        <end position="244"/>
    </location>
</feature>
<keyword evidence="3" id="KW-1185">Reference proteome</keyword>
<proteinExistence type="predicted"/>
<reference evidence="2 3" key="1">
    <citation type="submission" date="2017-03" db="EMBL/GenBank/DDBJ databases">
        <title>An alternative strategy for trypanosome survival in the mammalian bloodstream revealed through genome and transcriptome analysis of the ubiquitous bovine parasite Trypanosoma (Megatrypanum) theileri.</title>
        <authorList>
            <person name="Kelly S."/>
            <person name="Ivens A."/>
            <person name="Mott A."/>
            <person name="O'Neill E."/>
            <person name="Emms D."/>
            <person name="Macleod O."/>
            <person name="Voorheis P."/>
            <person name="Matthews J."/>
            <person name="Matthews K."/>
            <person name="Carrington M."/>
        </authorList>
    </citation>
    <scope>NUCLEOTIDE SEQUENCE [LARGE SCALE GENOMIC DNA]</scope>
    <source>
        <strain evidence="2">Edinburgh</strain>
    </source>
</reference>
<name>A0A1X0NND0_9TRYP</name>
<dbReference type="GeneID" id="39988254"/>
<organism evidence="2 3">
    <name type="scientific">Trypanosoma theileri</name>
    <dbReference type="NCBI Taxonomy" id="67003"/>
    <lineage>
        <taxon>Eukaryota</taxon>
        <taxon>Discoba</taxon>
        <taxon>Euglenozoa</taxon>
        <taxon>Kinetoplastea</taxon>
        <taxon>Metakinetoplastina</taxon>
        <taxon>Trypanosomatida</taxon>
        <taxon>Trypanosomatidae</taxon>
        <taxon>Trypanosoma</taxon>
    </lineage>
</organism>
<sequence>MGEVHRELPVRGLTELQDMSIAFKNSNYATPYGDNTIPGNHPGHRSLRLGRDYAPDPITKSSLANDLHVPGNGLGPSGHVYPNDLNNVQHTLCLRGVEGGNYVLDSANGGRRHFDELRGYESEWTPSLRQLSPPVPESLARGQRRRGFGRFNPAVGGVEGKNVSSEFHKGKAIVPRPPDHDVVDLGLAHHHGIASTHTATTVGKGVGRSVDPWGEDPAAPLPISSSSAEGNNSNSNSGRNSGNGVCRRMNPVFLPSLPLMSPATDETRLRWDYLGTRRQPIVISDTGRASIYAERQRQKAAAQIREEDIQLVRSLPK</sequence>